<accession>A0ABU5TQR6</accession>
<dbReference type="InterPro" id="IPR003812">
    <property type="entry name" value="Fido"/>
</dbReference>
<evidence type="ECO:0000259" key="1">
    <source>
        <dbReference type="PROSITE" id="PS51459"/>
    </source>
</evidence>
<protein>
    <submittedName>
        <fullName evidence="2">Fic family protein</fullName>
    </submittedName>
</protein>
<name>A0ABU5TQR6_9CYAN</name>
<dbReference type="PROSITE" id="PS51459">
    <property type="entry name" value="FIDO"/>
    <property type="match status" value="1"/>
</dbReference>
<proteinExistence type="predicted"/>
<reference evidence="2 3" key="1">
    <citation type="submission" date="2023-12" db="EMBL/GenBank/DDBJ databases">
        <title>Baltic Sea Cyanobacteria.</title>
        <authorList>
            <person name="Delbaje E."/>
            <person name="Fewer D.P."/>
            <person name="Shishido T.K."/>
        </authorList>
    </citation>
    <scope>NUCLEOTIDE SEQUENCE [LARGE SCALE GENOMIC DNA]</scope>
    <source>
        <strain evidence="2 3">UHCC 0370</strain>
    </source>
</reference>
<sequence>MYRDETIDLMEPMLPSEGNRELEDLVVSLIQATSSLKAILKPRMTETLGNLVRNMNCYYSNLIEGHNTTPRDIERALVEDFSSDPAKRDLQLEAKAHIEVQRLIDFSKNPDIVSIDFIQLLHREFYSRLPDNLRWVGEEANKKQVISGELRTGRVIVGEHTPPDADKIERFLGRFIEIYHPNKLSKVKQVIAVAAAHHRLLWIHPFYDGNGRVARLFSHAYFKEIGVGSSIWSVSRGLARKSQEYKKLLMAADCQRINDLDGRGNLSLKALNKFVYFFLETAIDQVNFMKSLIEPETLIKRLNLYINEQVELKKLPEGSFALLKEVILFDEVERGAASQITGYQSRQARTILNTLCKEGFLVSDTPKSAVRIVFPLKAIDRIFPSLYPSQT</sequence>
<dbReference type="InterPro" id="IPR036597">
    <property type="entry name" value="Fido-like_dom_sf"/>
</dbReference>
<dbReference type="PANTHER" id="PTHR13504">
    <property type="entry name" value="FIDO DOMAIN-CONTAINING PROTEIN DDB_G0283145"/>
    <property type="match status" value="1"/>
</dbReference>
<dbReference type="EMBL" id="JAYGIE010000142">
    <property type="protein sequence ID" value="MEA5480641.1"/>
    <property type="molecule type" value="Genomic_DNA"/>
</dbReference>
<evidence type="ECO:0000313" key="3">
    <source>
        <dbReference type="Proteomes" id="UP001301388"/>
    </source>
</evidence>
<dbReference type="Pfam" id="PF02661">
    <property type="entry name" value="Fic"/>
    <property type="match status" value="1"/>
</dbReference>
<keyword evidence="3" id="KW-1185">Reference proteome</keyword>
<organism evidence="2 3">
    <name type="scientific">Pseudanabaena galeata UHCC 0370</name>
    <dbReference type="NCBI Taxonomy" id="3110310"/>
    <lineage>
        <taxon>Bacteria</taxon>
        <taxon>Bacillati</taxon>
        <taxon>Cyanobacteriota</taxon>
        <taxon>Cyanophyceae</taxon>
        <taxon>Pseudanabaenales</taxon>
        <taxon>Pseudanabaenaceae</taxon>
        <taxon>Pseudanabaena</taxon>
    </lineage>
</organism>
<evidence type="ECO:0000313" key="2">
    <source>
        <dbReference type="EMBL" id="MEA5480641.1"/>
    </source>
</evidence>
<feature type="domain" description="Fido" evidence="1">
    <location>
        <begin position="113"/>
        <end position="280"/>
    </location>
</feature>
<dbReference type="RefSeq" id="WP_323263592.1">
    <property type="nucleotide sequence ID" value="NZ_JAYGIE010000142.1"/>
</dbReference>
<comment type="caution">
    <text evidence="2">The sequence shown here is derived from an EMBL/GenBank/DDBJ whole genome shotgun (WGS) entry which is preliminary data.</text>
</comment>
<dbReference type="Gene3D" id="1.10.3290.10">
    <property type="entry name" value="Fido-like domain"/>
    <property type="match status" value="1"/>
</dbReference>
<dbReference type="Proteomes" id="UP001301388">
    <property type="component" value="Unassembled WGS sequence"/>
</dbReference>
<dbReference type="PANTHER" id="PTHR13504:SF38">
    <property type="entry name" value="FIDO DOMAIN-CONTAINING PROTEIN"/>
    <property type="match status" value="1"/>
</dbReference>
<gene>
    <name evidence="2" type="ORF">VB774_23655</name>
</gene>
<dbReference type="InterPro" id="IPR040198">
    <property type="entry name" value="Fido_containing"/>
</dbReference>
<dbReference type="SUPFAM" id="SSF140931">
    <property type="entry name" value="Fic-like"/>
    <property type="match status" value="1"/>
</dbReference>